<evidence type="ECO:0000259" key="1">
    <source>
        <dbReference type="Pfam" id="PF09350"/>
    </source>
</evidence>
<feature type="domain" description="DnaJ homologue subfamily C member 28 conserved" evidence="1">
    <location>
        <begin position="78"/>
        <end position="140"/>
    </location>
</feature>
<organism evidence="2 3">
    <name type="scientific">Daucus carota subsp. sativus</name>
    <name type="common">Carrot</name>
    <dbReference type="NCBI Taxonomy" id="79200"/>
    <lineage>
        <taxon>Eukaryota</taxon>
        <taxon>Viridiplantae</taxon>
        <taxon>Streptophyta</taxon>
        <taxon>Embryophyta</taxon>
        <taxon>Tracheophyta</taxon>
        <taxon>Spermatophyta</taxon>
        <taxon>Magnoliopsida</taxon>
        <taxon>eudicotyledons</taxon>
        <taxon>Gunneridae</taxon>
        <taxon>Pentapetalae</taxon>
        <taxon>asterids</taxon>
        <taxon>campanulids</taxon>
        <taxon>Apiales</taxon>
        <taxon>Apiaceae</taxon>
        <taxon>Apioideae</taxon>
        <taxon>Scandiceae</taxon>
        <taxon>Daucinae</taxon>
        <taxon>Daucus</taxon>
        <taxon>Daucus sect. Daucus</taxon>
    </lineage>
</organism>
<sequence>MANHRIIAAVRSIQKSTVGEGFSGVLGQRACSSSSKKPKKDVNDRLSGVIDAVNDRKLPPELRGQRNAVRSETDIINVVEQRIWHSMEEGQFENLSGKGKPLDLSSNPHADPADDTLYRILSKNKCLPEWVELNKEITSGTSEWRVALRNAWTCKQENEPKWIERSEVLKQRLRDINNKVFRYNLIVPFGRQMNGLNWEKEIANLHGG</sequence>
<protein>
    <recommendedName>
        <fullName evidence="1">DnaJ homologue subfamily C member 28 conserved domain-containing protein</fullName>
    </recommendedName>
</protein>
<evidence type="ECO:0000313" key="3">
    <source>
        <dbReference type="Proteomes" id="UP000077755"/>
    </source>
</evidence>
<evidence type="ECO:0000313" key="2">
    <source>
        <dbReference type="EMBL" id="WOH06128.1"/>
    </source>
</evidence>
<dbReference type="Pfam" id="PF09350">
    <property type="entry name" value="DJC28_CD"/>
    <property type="match status" value="1"/>
</dbReference>
<dbReference type="PANTHER" id="PTHR39158:SF1">
    <property type="entry name" value="DNAJ HOMOLOG SUBFAMILY C MEMBER 28"/>
    <property type="match status" value="1"/>
</dbReference>
<dbReference type="AlphaFoldDB" id="A0AAF1B667"/>
<accession>A0AAF1B667</accession>
<dbReference type="PANTHER" id="PTHR39158">
    <property type="entry name" value="OS08G0560600 PROTEIN"/>
    <property type="match status" value="1"/>
</dbReference>
<keyword evidence="3" id="KW-1185">Reference proteome</keyword>
<dbReference type="EMBL" id="CP093348">
    <property type="protein sequence ID" value="WOH06128.1"/>
    <property type="molecule type" value="Genomic_DNA"/>
</dbReference>
<dbReference type="InterPro" id="IPR018961">
    <property type="entry name" value="DnaJ_homolog_subfam-C_membr-28"/>
</dbReference>
<dbReference type="InterPro" id="IPR052573">
    <property type="entry name" value="DnaJ_C_subfamily_28"/>
</dbReference>
<reference evidence="2" key="1">
    <citation type="journal article" date="2016" name="Nat. Genet.">
        <title>A high-quality carrot genome assembly provides new insights into carotenoid accumulation and asterid genome evolution.</title>
        <authorList>
            <person name="Iorizzo M."/>
            <person name="Ellison S."/>
            <person name="Senalik D."/>
            <person name="Zeng P."/>
            <person name="Satapoomin P."/>
            <person name="Huang J."/>
            <person name="Bowman M."/>
            <person name="Iovene M."/>
            <person name="Sanseverino W."/>
            <person name="Cavagnaro P."/>
            <person name="Yildiz M."/>
            <person name="Macko-Podgorni A."/>
            <person name="Moranska E."/>
            <person name="Grzebelus E."/>
            <person name="Grzebelus D."/>
            <person name="Ashrafi H."/>
            <person name="Zheng Z."/>
            <person name="Cheng S."/>
            <person name="Spooner D."/>
            <person name="Van Deynze A."/>
            <person name="Simon P."/>
        </authorList>
    </citation>
    <scope>NUCLEOTIDE SEQUENCE</scope>
    <source>
        <tissue evidence="2">Leaf</tissue>
    </source>
</reference>
<name>A0AAF1B667_DAUCS</name>
<proteinExistence type="predicted"/>
<dbReference type="Proteomes" id="UP000077755">
    <property type="component" value="Chromosome 6"/>
</dbReference>
<gene>
    <name evidence="2" type="ORF">DCAR_0625551</name>
</gene>
<reference evidence="2" key="2">
    <citation type="submission" date="2022-03" db="EMBL/GenBank/DDBJ databases">
        <title>Draft title - Genomic analysis of global carrot germplasm unveils the trajectory of domestication and the origin of high carotenoid orange carrot.</title>
        <authorList>
            <person name="Iorizzo M."/>
            <person name="Ellison S."/>
            <person name="Senalik D."/>
            <person name="Macko-Podgorni A."/>
            <person name="Grzebelus D."/>
            <person name="Bostan H."/>
            <person name="Rolling W."/>
            <person name="Curaba J."/>
            <person name="Simon P."/>
        </authorList>
    </citation>
    <scope>NUCLEOTIDE SEQUENCE</scope>
    <source>
        <tissue evidence="2">Leaf</tissue>
    </source>
</reference>
<dbReference type="KEGG" id="dcr:108225214"/>